<protein>
    <submittedName>
        <fullName evidence="1">Uncharacterized protein</fullName>
    </submittedName>
</protein>
<organism evidence="1 2">
    <name type="scientific">Candidatus Nitrosocosmicus franklandianus</name>
    <dbReference type="NCBI Taxonomy" id="1798806"/>
    <lineage>
        <taxon>Archaea</taxon>
        <taxon>Nitrososphaerota</taxon>
        <taxon>Nitrososphaeria</taxon>
        <taxon>Nitrososphaerales</taxon>
        <taxon>Nitrososphaeraceae</taxon>
        <taxon>Candidatus Nitrosocosmicus</taxon>
    </lineage>
</organism>
<accession>A0A484ICP9</accession>
<dbReference type="AlphaFoldDB" id="A0A484ICP9"/>
<dbReference type="Proteomes" id="UP000294299">
    <property type="component" value="Chromosome NFRAN"/>
</dbReference>
<gene>
    <name evidence="1" type="ORF">NFRAN_2264</name>
</gene>
<evidence type="ECO:0000313" key="2">
    <source>
        <dbReference type="Proteomes" id="UP000294299"/>
    </source>
</evidence>
<evidence type="ECO:0000313" key="1">
    <source>
        <dbReference type="EMBL" id="VFJ14586.1"/>
    </source>
</evidence>
<reference evidence="1 2" key="1">
    <citation type="submission" date="2019-02" db="EMBL/GenBank/DDBJ databases">
        <authorList>
            <person name="Lehtovirta-Morley E L."/>
        </authorList>
    </citation>
    <scope>NUCLEOTIDE SEQUENCE [LARGE SCALE GENOMIC DNA]</scope>
    <source>
        <strain evidence="1">NFRAN1</strain>
    </source>
</reference>
<dbReference type="EMBL" id="LR216287">
    <property type="protein sequence ID" value="VFJ14586.1"/>
    <property type="molecule type" value="Genomic_DNA"/>
</dbReference>
<sequence length="38" mass="4261">MLECDGLTYSNSKNEQLVLGLVHPDNEPTSNIIKLLNF</sequence>
<proteinExistence type="predicted"/>
<keyword evidence="2" id="KW-1185">Reference proteome</keyword>
<name>A0A484ICP9_9ARCH</name>
<dbReference type="KEGG" id="nfn:NFRAN_2264"/>